<name>A0ABM8RZ67_9BACT</name>
<evidence type="ECO:0000313" key="2">
    <source>
        <dbReference type="Proteomes" id="UP000675880"/>
    </source>
</evidence>
<protein>
    <submittedName>
        <fullName evidence="1">Uncharacterized protein</fullName>
    </submittedName>
</protein>
<dbReference type="RefSeq" id="WP_213043467.1">
    <property type="nucleotide sequence ID" value="NZ_CAJNBJ010000017.1"/>
</dbReference>
<reference evidence="1 2" key="1">
    <citation type="submission" date="2021-02" db="EMBL/GenBank/DDBJ databases">
        <authorList>
            <person name="Han P."/>
        </authorList>
    </citation>
    <scope>NUCLEOTIDE SEQUENCE [LARGE SCALE GENOMIC DNA]</scope>
    <source>
        <strain evidence="1">Candidatus Nitrospira sp. ZN2</strain>
    </source>
</reference>
<accession>A0ABM8RZ67</accession>
<proteinExistence type="predicted"/>
<comment type="caution">
    <text evidence="1">The sequence shown here is derived from an EMBL/GenBank/DDBJ whole genome shotgun (WGS) entry which is preliminary data.</text>
</comment>
<sequence length="328" mass="36873">MGKETLPAPEKEYLKCHVVGPLQTYKGERCLPVVCKRCPKDRAEVRLVKYDQAFIDKGGKYCCGCKNREIFSLPDIEYPKCVVVSGLLDKEGRPHTHGKTYIQVVCLACLPDRAQPRLVEFTHAFVNSGGSRCRSCASGNNRLQHGMRETRTYRCWQGMLARVRHYPYYLKKGIGLETPEWVSFPRFLQDMGEIPDEKVSLDRINGSRGYGWIIGPDGRLVLNCRWATAEEQANNMCTNVIITVDGVSLTAMQAARKYDVGYSAFLARIHAGESGDDAIAALKAREHTESLAEIARREGISYNTFRAQIFRGKSVEDALASMRRHATT</sequence>
<organism evidence="1 2">
    <name type="scientific">Nitrospira defluvii</name>
    <dbReference type="NCBI Taxonomy" id="330214"/>
    <lineage>
        <taxon>Bacteria</taxon>
        <taxon>Pseudomonadati</taxon>
        <taxon>Nitrospirota</taxon>
        <taxon>Nitrospiria</taxon>
        <taxon>Nitrospirales</taxon>
        <taxon>Nitrospiraceae</taxon>
        <taxon>Nitrospira</taxon>
    </lineage>
</organism>
<gene>
    <name evidence="1" type="ORF">NSPZN2_40681</name>
</gene>
<evidence type="ECO:0000313" key="1">
    <source>
        <dbReference type="EMBL" id="CAE6779448.1"/>
    </source>
</evidence>
<dbReference type="EMBL" id="CAJNBJ010000017">
    <property type="protein sequence ID" value="CAE6779448.1"/>
    <property type="molecule type" value="Genomic_DNA"/>
</dbReference>
<dbReference type="Proteomes" id="UP000675880">
    <property type="component" value="Unassembled WGS sequence"/>
</dbReference>
<keyword evidence="2" id="KW-1185">Reference proteome</keyword>